<dbReference type="AlphaFoldDB" id="A0ABD2AU86"/>
<feature type="region of interest" description="Disordered" evidence="1">
    <location>
        <begin position="1"/>
        <end position="41"/>
    </location>
</feature>
<accession>A0ABD2AU86</accession>
<proteinExistence type="predicted"/>
<gene>
    <name evidence="2" type="ORF">V1478_008676</name>
</gene>
<dbReference type="Proteomes" id="UP001607302">
    <property type="component" value="Unassembled WGS sequence"/>
</dbReference>
<protein>
    <submittedName>
        <fullName evidence="2">Uncharacterized protein</fullName>
    </submittedName>
</protein>
<comment type="caution">
    <text evidence="2">The sequence shown here is derived from an EMBL/GenBank/DDBJ whole genome shotgun (WGS) entry which is preliminary data.</text>
</comment>
<sequence>MATRSHLSGLSGPKPFVLHSQSHCSTSTGTRGPSQYSNRATVPSFSLEEMSEAAALQRYLHESAKSRDTSKVNQCPRSTATNIYYALHSSLLDIVNLRCACCILFEMV</sequence>
<keyword evidence="3" id="KW-1185">Reference proteome</keyword>
<evidence type="ECO:0000313" key="3">
    <source>
        <dbReference type="Proteomes" id="UP001607302"/>
    </source>
</evidence>
<organism evidence="2 3">
    <name type="scientific">Vespula squamosa</name>
    <name type="common">Southern yellow jacket</name>
    <name type="synonym">Wasp</name>
    <dbReference type="NCBI Taxonomy" id="30214"/>
    <lineage>
        <taxon>Eukaryota</taxon>
        <taxon>Metazoa</taxon>
        <taxon>Ecdysozoa</taxon>
        <taxon>Arthropoda</taxon>
        <taxon>Hexapoda</taxon>
        <taxon>Insecta</taxon>
        <taxon>Pterygota</taxon>
        <taxon>Neoptera</taxon>
        <taxon>Endopterygota</taxon>
        <taxon>Hymenoptera</taxon>
        <taxon>Apocrita</taxon>
        <taxon>Aculeata</taxon>
        <taxon>Vespoidea</taxon>
        <taxon>Vespidae</taxon>
        <taxon>Vespinae</taxon>
        <taxon>Vespula</taxon>
    </lineage>
</organism>
<feature type="compositionally biased region" description="Polar residues" evidence="1">
    <location>
        <begin position="19"/>
        <end position="41"/>
    </location>
</feature>
<name>A0ABD2AU86_VESSQ</name>
<feature type="non-terminal residue" evidence="2">
    <location>
        <position position="108"/>
    </location>
</feature>
<reference evidence="2 3" key="1">
    <citation type="journal article" date="2024" name="Ann. Entomol. Soc. Am.">
        <title>Genomic analyses of the southern and eastern yellowjacket wasps (Hymenoptera: Vespidae) reveal evolutionary signatures of social life.</title>
        <authorList>
            <person name="Catto M.A."/>
            <person name="Caine P.B."/>
            <person name="Orr S.E."/>
            <person name="Hunt B.G."/>
            <person name="Goodisman M.A.D."/>
        </authorList>
    </citation>
    <scope>NUCLEOTIDE SEQUENCE [LARGE SCALE GENOMIC DNA]</scope>
    <source>
        <strain evidence="2">233</strain>
        <tissue evidence="2">Head and thorax</tissue>
    </source>
</reference>
<evidence type="ECO:0000313" key="2">
    <source>
        <dbReference type="EMBL" id="KAL2724163.1"/>
    </source>
</evidence>
<evidence type="ECO:0000256" key="1">
    <source>
        <dbReference type="SAM" id="MobiDB-lite"/>
    </source>
</evidence>
<dbReference type="EMBL" id="JAUDFV010000139">
    <property type="protein sequence ID" value="KAL2724163.1"/>
    <property type="molecule type" value="Genomic_DNA"/>
</dbReference>